<dbReference type="Pfam" id="PF05628">
    <property type="entry name" value="Borrelia_P13"/>
    <property type="match status" value="1"/>
</dbReference>
<keyword evidence="1" id="KW-1133">Transmembrane helix</keyword>
<feature type="signal peptide" evidence="2">
    <location>
        <begin position="1"/>
        <end position="19"/>
    </location>
</feature>
<keyword evidence="1" id="KW-0812">Transmembrane</keyword>
<dbReference type="NCBIfam" id="NF033724">
    <property type="entry name" value="P13_porin"/>
    <property type="match status" value="1"/>
</dbReference>
<reference evidence="3 4" key="1">
    <citation type="submission" date="2018-01" db="EMBL/GenBank/DDBJ databases">
        <title>Genome sequence of Borrelia tachyglossi.</title>
        <authorList>
            <person name="Gofton A.W."/>
        </authorList>
    </citation>
    <scope>NUCLEOTIDE SEQUENCE [LARGE SCALE GENOMIC DNA]</scope>
    <source>
        <strain evidence="3 4">Bc-F10-1268</strain>
    </source>
</reference>
<feature type="chain" id="PRO_5015453243" description="Outer membrane protein P13" evidence="2">
    <location>
        <begin position="20"/>
        <end position="176"/>
    </location>
</feature>
<proteinExistence type="predicted"/>
<sequence>MKSVLILALIFFCAFTSFAQSHDTRDSSNTVEKLLVYEASKKEPLIPFLLNLILGFGIGSLAQGDIIGGLLVLGFDAAGIGLLAYGISSVGGISEFKTKNDMELPVLAISLITLGGLTLAVTRVVEIILPFTHAANYNKRLKQTLGIAFGGFQPTFNVNMNEGVRPGFGISFTKTY</sequence>
<feature type="transmembrane region" description="Helical" evidence="1">
    <location>
        <begin position="69"/>
        <end position="87"/>
    </location>
</feature>
<keyword evidence="4" id="KW-1185">Reference proteome</keyword>
<dbReference type="Proteomes" id="UP000244655">
    <property type="component" value="Chromosome"/>
</dbReference>
<dbReference type="InterPro" id="IPR008420">
    <property type="entry name" value="Borrelia_P13"/>
</dbReference>
<evidence type="ECO:0000313" key="4">
    <source>
        <dbReference type="Proteomes" id="UP000244655"/>
    </source>
</evidence>
<keyword evidence="1" id="KW-0472">Membrane</keyword>
<feature type="transmembrane region" description="Helical" evidence="1">
    <location>
        <begin position="107"/>
        <end position="132"/>
    </location>
</feature>
<accession>A0A2S1LVW6</accession>
<dbReference type="OrthoDB" id="350562at2"/>
<dbReference type="EMBL" id="CP025785">
    <property type="protein sequence ID" value="AWG42439.1"/>
    <property type="molecule type" value="Genomic_DNA"/>
</dbReference>
<name>A0A2S1LVW6_9SPIR</name>
<dbReference type="AlphaFoldDB" id="A0A2S1LVW6"/>
<gene>
    <name evidence="3" type="ORF">CR532_00165</name>
</gene>
<evidence type="ECO:0000256" key="2">
    <source>
        <dbReference type="SAM" id="SignalP"/>
    </source>
</evidence>
<evidence type="ECO:0000313" key="3">
    <source>
        <dbReference type="EMBL" id="AWG42439.1"/>
    </source>
</evidence>
<protein>
    <recommendedName>
        <fullName evidence="5">Outer membrane protein P13</fullName>
    </recommendedName>
</protein>
<dbReference type="RefSeq" id="WP_108728836.1">
    <property type="nucleotide sequence ID" value="NZ_CP025785.1"/>
</dbReference>
<evidence type="ECO:0008006" key="5">
    <source>
        <dbReference type="Google" id="ProtNLM"/>
    </source>
</evidence>
<feature type="transmembrane region" description="Helical" evidence="1">
    <location>
        <begin position="45"/>
        <end position="62"/>
    </location>
</feature>
<evidence type="ECO:0000256" key="1">
    <source>
        <dbReference type="SAM" id="Phobius"/>
    </source>
</evidence>
<organism evidence="3 4">
    <name type="scientific">Candidatus Borreliella tachyglossi</name>
    <dbReference type="NCBI Taxonomy" id="1964448"/>
    <lineage>
        <taxon>Bacteria</taxon>
        <taxon>Pseudomonadati</taxon>
        <taxon>Spirochaetota</taxon>
        <taxon>Spirochaetia</taxon>
        <taxon>Spirochaetales</taxon>
        <taxon>Borreliaceae</taxon>
        <taxon>Borreliella</taxon>
    </lineage>
</organism>
<keyword evidence="2" id="KW-0732">Signal</keyword>